<dbReference type="GO" id="GO:0006935">
    <property type="term" value="P:chemotaxis"/>
    <property type="evidence" value="ECO:0007669"/>
    <property type="project" value="UniProtKB-KW"/>
</dbReference>
<dbReference type="CDD" id="cd12913">
    <property type="entry name" value="PDC1_MCP_like"/>
    <property type="match status" value="1"/>
</dbReference>
<accession>A0A3N9THS2</accession>
<evidence type="ECO:0000259" key="7">
    <source>
        <dbReference type="PROSITE" id="PS50111"/>
    </source>
</evidence>
<dbReference type="Gene3D" id="1.10.287.950">
    <property type="entry name" value="Methyl-accepting chemotaxis protein"/>
    <property type="match status" value="1"/>
</dbReference>
<feature type="transmembrane region" description="Helical" evidence="6">
    <location>
        <begin position="357"/>
        <end position="378"/>
    </location>
</feature>
<evidence type="ECO:0000256" key="1">
    <source>
        <dbReference type="ARBA" id="ARBA00004370"/>
    </source>
</evidence>
<dbReference type="Proteomes" id="UP000281112">
    <property type="component" value="Unassembled WGS sequence"/>
</dbReference>
<dbReference type="Gene3D" id="3.30.450.20">
    <property type="entry name" value="PAS domain"/>
    <property type="match status" value="2"/>
</dbReference>
<dbReference type="CDD" id="cd06225">
    <property type="entry name" value="HAMP"/>
    <property type="match status" value="2"/>
</dbReference>
<dbReference type="PROSITE" id="PS50885">
    <property type="entry name" value="HAMP"/>
    <property type="match status" value="1"/>
</dbReference>
<feature type="domain" description="HAMP" evidence="8">
    <location>
        <begin position="380"/>
        <end position="432"/>
    </location>
</feature>
<dbReference type="GO" id="GO:0004888">
    <property type="term" value="F:transmembrane signaling receptor activity"/>
    <property type="evidence" value="ECO:0007669"/>
    <property type="project" value="TreeGrafter"/>
</dbReference>
<keyword evidence="10" id="KW-1185">Reference proteome</keyword>
<keyword evidence="2" id="KW-0145">Chemotaxis</keyword>
<evidence type="ECO:0000256" key="6">
    <source>
        <dbReference type="SAM" id="Phobius"/>
    </source>
</evidence>
<dbReference type="RefSeq" id="WP_124936908.1">
    <property type="nucleotide sequence ID" value="NZ_RJVQ01000003.1"/>
</dbReference>
<proteinExistence type="inferred from homology"/>
<sequence>MRIKSIRMKIAFAAGLCLIVTSAALVGYSVFSSNQSLDLVSEKTSSLVKEVTLQQFEATAAESAQTIYQRINEGLSIARTIASSTSALKYYDLMQDTHSLNRRSFNDSLLAVLNSNKDLNGAYSCWEPNAFDDHDDRFKSANDGSNPQTGRFTPYWTRTDSGHIEVQPLVEYDSKESHPNGIVKGAWYQTPKANHLETVTAPLPYIVQGKQVWLATISAPVMVGQEFYGVVGVDFNLDFVQDLATKVAQRIYQGNSHVTISTDQGLIIADSQNKEFVGKKVEEIYGNDASKIVDLIKKGQLYTRDDQENNMYKVLVPIALGQTGVKWGITLEVDKNQILANVNSLEQSLHEQNNTDALYQVIIGLVITVMAILILMYVANKISKPILGAVSMAKTISSGVFGSRLNYRSDDEVGQLSDALDQMSSSLEKQVNVAEKIAQGDLTAEVILSSEHDQLGKALERMVSDLNDLVGQISQRSDVIGKNSVTVSDLSQDLASGATQSASSVTEISATITQIAAQIRQSSSHVQQASDLSGKSHSLALSGDGLMNELKDAMVEIESSGNDINNIIGAIEDIAEQTNLLALNAAIEAARAGEFGRGFAVVADEVRKLAARSAEAVQETSKLIAASATKTQRGIELSEETSLALSEIVENVSEVSSLMTEIAQASTEQSVGVDQVAEGINQIDEVTHHNSSNSERCAVAAAELSEHSQNLTHLVGRFKL</sequence>
<dbReference type="CDD" id="cd11386">
    <property type="entry name" value="MCP_signal"/>
    <property type="match status" value="1"/>
</dbReference>
<dbReference type="OrthoDB" id="2489132at2"/>
<keyword evidence="3 5" id="KW-0807">Transducer</keyword>
<evidence type="ECO:0000313" key="9">
    <source>
        <dbReference type="EMBL" id="RQW63444.1"/>
    </source>
</evidence>
<dbReference type="InterPro" id="IPR051310">
    <property type="entry name" value="MCP_chemotaxis"/>
</dbReference>
<comment type="caution">
    <text evidence="9">The sequence shown here is derived from an EMBL/GenBank/DDBJ whole genome shotgun (WGS) entry which is preliminary data.</text>
</comment>
<evidence type="ECO:0000256" key="2">
    <source>
        <dbReference type="ARBA" id="ARBA00022500"/>
    </source>
</evidence>
<dbReference type="Gene3D" id="6.10.340.10">
    <property type="match status" value="1"/>
</dbReference>
<dbReference type="SMART" id="SM00283">
    <property type="entry name" value="MA"/>
    <property type="match status" value="1"/>
</dbReference>
<dbReference type="SMART" id="SM00304">
    <property type="entry name" value="HAMP"/>
    <property type="match status" value="1"/>
</dbReference>
<protein>
    <submittedName>
        <fullName evidence="9">Methyl-accepting chemotaxis protein</fullName>
    </submittedName>
</protein>
<organism evidence="9 10">
    <name type="scientific">Vibrio viridaestus</name>
    <dbReference type="NCBI Taxonomy" id="2487322"/>
    <lineage>
        <taxon>Bacteria</taxon>
        <taxon>Pseudomonadati</taxon>
        <taxon>Pseudomonadota</taxon>
        <taxon>Gammaproteobacteria</taxon>
        <taxon>Vibrionales</taxon>
        <taxon>Vibrionaceae</taxon>
        <taxon>Vibrio</taxon>
    </lineage>
</organism>
<feature type="domain" description="Methyl-accepting transducer" evidence="7">
    <location>
        <begin position="476"/>
        <end position="705"/>
    </location>
</feature>
<evidence type="ECO:0000256" key="3">
    <source>
        <dbReference type="ARBA" id="ARBA00023224"/>
    </source>
</evidence>
<dbReference type="PANTHER" id="PTHR43531:SF11">
    <property type="entry name" value="METHYL-ACCEPTING CHEMOTAXIS PROTEIN 3"/>
    <property type="match status" value="1"/>
</dbReference>
<dbReference type="Pfam" id="PF00672">
    <property type="entry name" value="HAMP"/>
    <property type="match status" value="1"/>
</dbReference>
<dbReference type="Pfam" id="PF22673">
    <property type="entry name" value="MCP-like_PDC_1"/>
    <property type="match status" value="1"/>
</dbReference>
<dbReference type="PANTHER" id="PTHR43531">
    <property type="entry name" value="PROTEIN ICFG"/>
    <property type="match status" value="1"/>
</dbReference>
<dbReference type="PROSITE" id="PS50111">
    <property type="entry name" value="CHEMOTAXIS_TRANSDUC_2"/>
    <property type="match status" value="1"/>
</dbReference>
<comment type="similarity">
    <text evidence="4">Belongs to the methyl-accepting chemotaxis (MCP) protein family.</text>
</comment>
<evidence type="ECO:0000313" key="10">
    <source>
        <dbReference type="Proteomes" id="UP000281112"/>
    </source>
</evidence>
<evidence type="ECO:0000256" key="4">
    <source>
        <dbReference type="ARBA" id="ARBA00029447"/>
    </source>
</evidence>
<keyword evidence="6" id="KW-0472">Membrane</keyword>
<evidence type="ECO:0000256" key="5">
    <source>
        <dbReference type="PROSITE-ProRule" id="PRU00284"/>
    </source>
</evidence>
<reference evidence="9 10" key="1">
    <citation type="submission" date="2018-11" db="EMBL/GenBank/DDBJ databases">
        <title>Vibrio LJC006 sp. nov., isolated from seawater during the bloom of the enteromorpha.</title>
        <authorList>
            <person name="Liang J."/>
        </authorList>
    </citation>
    <scope>NUCLEOTIDE SEQUENCE [LARGE SCALE GENOMIC DNA]</scope>
    <source>
        <strain evidence="9 10">LJC006</strain>
    </source>
</reference>
<name>A0A3N9THS2_9VIBR</name>
<dbReference type="FunFam" id="1.10.287.950:FF:000001">
    <property type="entry name" value="Methyl-accepting chemotaxis sensory transducer"/>
    <property type="match status" value="1"/>
</dbReference>
<keyword evidence="6" id="KW-1133">Transmembrane helix</keyword>
<dbReference type="InterPro" id="IPR003660">
    <property type="entry name" value="HAMP_dom"/>
</dbReference>
<dbReference type="InterPro" id="IPR004089">
    <property type="entry name" value="MCPsignal_dom"/>
</dbReference>
<comment type="subcellular location">
    <subcellularLocation>
        <location evidence="1">Membrane</location>
    </subcellularLocation>
</comment>
<evidence type="ECO:0000259" key="8">
    <source>
        <dbReference type="PROSITE" id="PS50885"/>
    </source>
</evidence>
<keyword evidence="6" id="KW-0812">Transmembrane</keyword>
<dbReference type="GO" id="GO:0005886">
    <property type="term" value="C:plasma membrane"/>
    <property type="evidence" value="ECO:0007669"/>
    <property type="project" value="TreeGrafter"/>
</dbReference>
<gene>
    <name evidence="9" type="ORF">EES38_09360</name>
</gene>
<dbReference type="GO" id="GO:0007165">
    <property type="term" value="P:signal transduction"/>
    <property type="evidence" value="ECO:0007669"/>
    <property type="project" value="UniProtKB-KW"/>
</dbReference>
<dbReference type="AlphaFoldDB" id="A0A3N9THS2"/>
<dbReference type="Pfam" id="PF00015">
    <property type="entry name" value="MCPsignal"/>
    <property type="match status" value="1"/>
</dbReference>
<dbReference type="SUPFAM" id="SSF58104">
    <property type="entry name" value="Methyl-accepting chemotaxis protein (MCP) signaling domain"/>
    <property type="match status" value="1"/>
</dbReference>
<dbReference type="EMBL" id="RJVQ01000003">
    <property type="protein sequence ID" value="RQW63444.1"/>
    <property type="molecule type" value="Genomic_DNA"/>
</dbReference>